<evidence type="ECO:0000313" key="1">
    <source>
        <dbReference type="EMBL" id="KAJ0103360.1"/>
    </source>
</evidence>
<comment type="caution">
    <text evidence="1">The sequence shown here is derived from an EMBL/GenBank/DDBJ whole genome shotgun (WGS) entry which is preliminary data.</text>
</comment>
<accession>A0ACC1BWS5</accession>
<evidence type="ECO:0000313" key="2">
    <source>
        <dbReference type="Proteomes" id="UP001164250"/>
    </source>
</evidence>
<keyword evidence="2" id="KW-1185">Reference proteome</keyword>
<reference evidence="2" key="1">
    <citation type="journal article" date="2023" name="G3 (Bethesda)">
        <title>Genome assembly and association tests identify interacting loci associated with vigor, precocity, and sex in interspecific pistachio rootstocks.</title>
        <authorList>
            <person name="Palmer W."/>
            <person name="Jacygrad E."/>
            <person name="Sagayaradj S."/>
            <person name="Cavanaugh K."/>
            <person name="Han R."/>
            <person name="Bertier L."/>
            <person name="Beede B."/>
            <person name="Kafkas S."/>
            <person name="Golino D."/>
            <person name="Preece J."/>
            <person name="Michelmore R."/>
        </authorList>
    </citation>
    <scope>NUCLEOTIDE SEQUENCE [LARGE SCALE GENOMIC DNA]</scope>
</reference>
<proteinExistence type="predicted"/>
<sequence length="64" mass="6990">MATSQERLIKQMEELVLAMNSQLNVLEEGSVNRNRGPRGQGGARDAGAMVVPKLVKLDFPCYDG</sequence>
<protein>
    <submittedName>
        <fullName evidence="1">Uncharacterized protein</fullName>
    </submittedName>
</protein>
<dbReference type="Proteomes" id="UP001164250">
    <property type="component" value="Chromosome 3"/>
</dbReference>
<organism evidence="1 2">
    <name type="scientific">Pistacia atlantica</name>
    <dbReference type="NCBI Taxonomy" id="434234"/>
    <lineage>
        <taxon>Eukaryota</taxon>
        <taxon>Viridiplantae</taxon>
        <taxon>Streptophyta</taxon>
        <taxon>Embryophyta</taxon>
        <taxon>Tracheophyta</taxon>
        <taxon>Spermatophyta</taxon>
        <taxon>Magnoliopsida</taxon>
        <taxon>eudicotyledons</taxon>
        <taxon>Gunneridae</taxon>
        <taxon>Pentapetalae</taxon>
        <taxon>rosids</taxon>
        <taxon>malvids</taxon>
        <taxon>Sapindales</taxon>
        <taxon>Anacardiaceae</taxon>
        <taxon>Pistacia</taxon>
    </lineage>
</organism>
<name>A0ACC1BWS5_9ROSI</name>
<gene>
    <name evidence="1" type="ORF">Patl1_05512</name>
</gene>
<dbReference type="EMBL" id="CM047899">
    <property type="protein sequence ID" value="KAJ0103360.1"/>
    <property type="molecule type" value="Genomic_DNA"/>
</dbReference>